<evidence type="ECO:0000313" key="3">
    <source>
        <dbReference type="Proteomes" id="UP000320176"/>
    </source>
</evidence>
<feature type="chain" id="PRO_5022831989" evidence="1">
    <location>
        <begin position="22"/>
        <end position="292"/>
    </location>
</feature>
<organism evidence="2 3">
    <name type="scientific">Stieleria varia</name>
    <dbReference type="NCBI Taxonomy" id="2528005"/>
    <lineage>
        <taxon>Bacteria</taxon>
        <taxon>Pseudomonadati</taxon>
        <taxon>Planctomycetota</taxon>
        <taxon>Planctomycetia</taxon>
        <taxon>Pirellulales</taxon>
        <taxon>Pirellulaceae</taxon>
        <taxon>Stieleria</taxon>
    </lineage>
</organism>
<dbReference type="RefSeq" id="WP_146521352.1">
    <property type="nucleotide sequence ID" value="NZ_CP151726.1"/>
</dbReference>
<evidence type="ECO:0000313" key="2">
    <source>
        <dbReference type="EMBL" id="TWU00794.1"/>
    </source>
</evidence>
<gene>
    <name evidence="2" type="ORF">Pla52n_41630</name>
</gene>
<keyword evidence="3" id="KW-1185">Reference proteome</keyword>
<reference evidence="2 3" key="1">
    <citation type="submission" date="2019-02" db="EMBL/GenBank/DDBJ databases">
        <title>Deep-cultivation of Planctomycetes and their phenomic and genomic characterization uncovers novel biology.</title>
        <authorList>
            <person name="Wiegand S."/>
            <person name="Jogler M."/>
            <person name="Boedeker C."/>
            <person name="Pinto D."/>
            <person name="Vollmers J."/>
            <person name="Rivas-Marin E."/>
            <person name="Kohn T."/>
            <person name="Peeters S.H."/>
            <person name="Heuer A."/>
            <person name="Rast P."/>
            <person name="Oberbeckmann S."/>
            <person name="Bunk B."/>
            <person name="Jeske O."/>
            <person name="Meyerdierks A."/>
            <person name="Storesund J.E."/>
            <person name="Kallscheuer N."/>
            <person name="Luecker S."/>
            <person name="Lage O.M."/>
            <person name="Pohl T."/>
            <person name="Merkel B.J."/>
            <person name="Hornburger P."/>
            <person name="Mueller R.-W."/>
            <person name="Bruemmer F."/>
            <person name="Labrenz M."/>
            <person name="Spormann A.M."/>
            <person name="Op Den Camp H."/>
            <person name="Overmann J."/>
            <person name="Amann R."/>
            <person name="Jetten M.S.M."/>
            <person name="Mascher T."/>
            <person name="Medema M.H."/>
            <person name="Devos D.P."/>
            <person name="Kaster A.-K."/>
            <person name="Ovreas L."/>
            <person name="Rohde M."/>
            <person name="Galperin M.Y."/>
            <person name="Jogler C."/>
        </authorList>
    </citation>
    <scope>NUCLEOTIDE SEQUENCE [LARGE SCALE GENOMIC DNA]</scope>
    <source>
        <strain evidence="2 3">Pla52n</strain>
    </source>
</reference>
<feature type="signal peptide" evidence="1">
    <location>
        <begin position="1"/>
        <end position="21"/>
    </location>
</feature>
<sequence precursor="true">MFIKLAICLIACGTPVAISFAQDVPSQFKLGGQSEHGPAKPVSRSKEVKRLYESIAHRDSIQLLIGSLDELAVADISDGLEHELRDLYVYQIAAMEKYRQSLLLADSSKLDKKEVIEVAEEVEGFRRDLDKQVASVLKKHLKPKDFDAIVTSLIRKMPQDYYECHLITSELGLNANQVRQLHDIRKTELRMMESVDLKLVDLKSIDLESVDPLASIRSSISRNQARLADVLDESQLVRVWTAWGVLKEGQGIEDFVMNRRSKPGFDEFVSASRVLTNHWNRLFPNRQLEFTK</sequence>
<dbReference type="EMBL" id="SJPN01000005">
    <property type="protein sequence ID" value="TWU00794.1"/>
    <property type="molecule type" value="Genomic_DNA"/>
</dbReference>
<comment type="caution">
    <text evidence="2">The sequence shown here is derived from an EMBL/GenBank/DDBJ whole genome shotgun (WGS) entry which is preliminary data.</text>
</comment>
<protein>
    <submittedName>
        <fullName evidence="2">Uncharacterized protein</fullName>
    </submittedName>
</protein>
<dbReference type="AlphaFoldDB" id="A0A5C6ARK8"/>
<keyword evidence="1" id="KW-0732">Signal</keyword>
<name>A0A5C6ARK8_9BACT</name>
<proteinExistence type="predicted"/>
<evidence type="ECO:0000256" key="1">
    <source>
        <dbReference type="SAM" id="SignalP"/>
    </source>
</evidence>
<dbReference type="Proteomes" id="UP000320176">
    <property type="component" value="Unassembled WGS sequence"/>
</dbReference>
<accession>A0A5C6ARK8</accession>